<sequence>MLVSENKFMSIELANIQTTSAAQRRLPRWTALLAAAAVVAATISGPAALESPLSARAASNASPTYQIKLRLDPAKVLDSNGKFTATSSSKLSISSESGYELAQYIDDSAQDLASEGWSMRIKRDNGAGDQKLTYKKRFSIANGGTAAKDINATLDTANDSGFSSSDTNYDAQVNMSYTISTLDFSNKKKASADSLNDDQLPGGADSIDVVQSNLPGKLSKWRSNNWVSSVIDKSRIYGPVRQSNYSATIGGHAVDLQLTPMKSQNGSYSYLEVSADATKLGDATAIRSDVIKTLDGLGRLLHENAFKTDLVLANY</sequence>
<reference evidence="2" key="1">
    <citation type="journal article" date="2008" name="J. Bacteriol.">
        <title>Genome sequence of the fish pathogen Renibacterium salmoninarum suggests reductive evolution away from an environmental Arthrobacter ancestor.</title>
        <authorList>
            <person name="Wiens G.D."/>
            <person name="Rockey D.D."/>
            <person name="Wu Z."/>
            <person name="Chang J."/>
            <person name="Levy R."/>
            <person name="Crane S."/>
            <person name="Chen D.S."/>
            <person name="Capri G.R."/>
            <person name="Burnett J.R."/>
            <person name="Sudheesh P.S."/>
            <person name="Schipma M.J."/>
            <person name="Burd H."/>
            <person name="Bhattacharyya A."/>
            <person name="Rhodes L.D."/>
            <person name="Kaul R."/>
            <person name="Strom M.S."/>
        </authorList>
    </citation>
    <scope>NUCLEOTIDE SEQUENCE [LARGE SCALE GENOMIC DNA]</scope>
    <source>
        <strain evidence="2">ATCC 33209 / DSM 20767 / JCM 11484 / NBRC 15589 / NCIMB 2235</strain>
    </source>
</reference>
<dbReference type="KEGG" id="rsa:RSal33209_2554"/>
<dbReference type="EMBL" id="CP000910">
    <property type="protein sequence ID" value="ABY24280.1"/>
    <property type="molecule type" value="Genomic_DNA"/>
</dbReference>
<protein>
    <submittedName>
        <fullName evidence="1">Uncharacterized protein</fullName>
    </submittedName>
</protein>
<evidence type="ECO:0000313" key="1">
    <source>
        <dbReference type="EMBL" id="ABY24280.1"/>
    </source>
</evidence>
<name>A9WRJ8_RENSM</name>
<dbReference type="eggNOG" id="ENOG502Z9EA">
    <property type="taxonomic scope" value="Bacteria"/>
</dbReference>
<dbReference type="HOGENOM" id="CLU_070859_0_0_11"/>
<gene>
    <name evidence="1" type="ordered locus">RSal33209_2554</name>
</gene>
<organism evidence="1 2">
    <name type="scientific">Renibacterium salmoninarum (strain ATCC 33209 / DSM 20767 / JCM 11484 / NBRC 15589 / NCIMB 2235)</name>
    <dbReference type="NCBI Taxonomy" id="288705"/>
    <lineage>
        <taxon>Bacteria</taxon>
        <taxon>Bacillati</taxon>
        <taxon>Actinomycetota</taxon>
        <taxon>Actinomycetes</taxon>
        <taxon>Micrococcales</taxon>
        <taxon>Micrococcaceae</taxon>
        <taxon>Renibacterium</taxon>
    </lineage>
</organism>
<accession>A9WRJ8</accession>
<dbReference type="Proteomes" id="UP000002007">
    <property type="component" value="Chromosome"/>
</dbReference>
<keyword evidence="2" id="KW-1185">Reference proteome</keyword>
<evidence type="ECO:0000313" key="2">
    <source>
        <dbReference type="Proteomes" id="UP000002007"/>
    </source>
</evidence>
<proteinExistence type="predicted"/>
<dbReference type="AlphaFoldDB" id="A9WRJ8"/>